<organism evidence="4 5">
    <name type="scientific">Roseimaritima ulvae</name>
    <dbReference type="NCBI Taxonomy" id="980254"/>
    <lineage>
        <taxon>Bacteria</taxon>
        <taxon>Pseudomonadati</taxon>
        <taxon>Planctomycetota</taxon>
        <taxon>Planctomycetia</taxon>
        <taxon>Pirellulales</taxon>
        <taxon>Pirellulaceae</taxon>
        <taxon>Roseimaritima</taxon>
    </lineage>
</organism>
<feature type="compositionally biased region" description="Polar residues" evidence="1">
    <location>
        <begin position="284"/>
        <end position="294"/>
    </location>
</feature>
<evidence type="ECO:0000313" key="5">
    <source>
        <dbReference type="Proteomes" id="UP000325286"/>
    </source>
</evidence>
<feature type="region of interest" description="Disordered" evidence="1">
    <location>
        <begin position="256"/>
        <end position="329"/>
    </location>
</feature>
<feature type="compositionally biased region" description="Basic and acidic residues" evidence="1">
    <location>
        <begin position="592"/>
        <end position="604"/>
    </location>
</feature>
<dbReference type="InterPro" id="IPR050923">
    <property type="entry name" value="Cell_Proc_Reg/RNA_Proc"/>
</dbReference>
<dbReference type="Gene3D" id="2.60.200.20">
    <property type="match status" value="2"/>
</dbReference>
<evidence type="ECO:0000256" key="2">
    <source>
        <dbReference type="SAM" id="Phobius"/>
    </source>
</evidence>
<feature type="compositionally biased region" description="Low complexity" evidence="1">
    <location>
        <begin position="317"/>
        <end position="329"/>
    </location>
</feature>
<dbReference type="SUPFAM" id="SSF49879">
    <property type="entry name" value="SMAD/FHA domain"/>
    <property type="match status" value="2"/>
</dbReference>
<dbReference type="KEGG" id="rul:UC8_17180"/>
<evidence type="ECO:0000313" key="4">
    <source>
        <dbReference type="EMBL" id="QEG39720.1"/>
    </source>
</evidence>
<feature type="domain" description="FHA" evidence="3">
    <location>
        <begin position="6"/>
        <end position="55"/>
    </location>
</feature>
<dbReference type="InterPro" id="IPR000253">
    <property type="entry name" value="FHA_dom"/>
</dbReference>
<dbReference type="AlphaFoldDB" id="A0A5B9QPX5"/>
<feature type="transmembrane region" description="Helical" evidence="2">
    <location>
        <begin position="227"/>
        <end position="248"/>
    </location>
</feature>
<accession>A0A5B9QPX5</accession>
<dbReference type="SMART" id="SM00240">
    <property type="entry name" value="FHA"/>
    <property type="match status" value="2"/>
</dbReference>
<dbReference type="InterPro" id="IPR008984">
    <property type="entry name" value="SMAD_FHA_dom_sf"/>
</dbReference>
<keyword evidence="2" id="KW-0812">Transmembrane</keyword>
<dbReference type="CDD" id="cd00060">
    <property type="entry name" value="FHA"/>
    <property type="match status" value="2"/>
</dbReference>
<proteinExistence type="predicted"/>
<evidence type="ECO:0000256" key="1">
    <source>
        <dbReference type="SAM" id="MobiDB-lite"/>
    </source>
</evidence>
<dbReference type="PROSITE" id="PS50006">
    <property type="entry name" value="FHA_DOMAIN"/>
    <property type="match status" value="2"/>
</dbReference>
<feature type="compositionally biased region" description="Polar residues" evidence="1">
    <location>
        <begin position="256"/>
        <end position="266"/>
    </location>
</feature>
<dbReference type="Pfam" id="PF00498">
    <property type="entry name" value="FHA"/>
    <property type="match status" value="2"/>
</dbReference>
<reference evidence="4 5" key="1">
    <citation type="submission" date="2019-08" db="EMBL/GenBank/DDBJ databases">
        <title>Deep-cultivation of Planctomycetes and their phenomic and genomic characterization uncovers novel biology.</title>
        <authorList>
            <person name="Wiegand S."/>
            <person name="Jogler M."/>
            <person name="Boedeker C."/>
            <person name="Pinto D."/>
            <person name="Vollmers J."/>
            <person name="Rivas-Marin E."/>
            <person name="Kohn T."/>
            <person name="Peeters S.H."/>
            <person name="Heuer A."/>
            <person name="Rast P."/>
            <person name="Oberbeckmann S."/>
            <person name="Bunk B."/>
            <person name="Jeske O."/>
            <person name="Meyerdierks A."/>
            <person name="Storesund J.E."/>
            <person name="Kallscheuer N."/>
            <person name="Luecker S."/>
            <person name="Lage O.M."/>
            <person name="Pohl T."/>
            <person name="Merkel B.J."/>
            <person name="Hornburger P."/>
            <person name="Mueller R.-W."/>
            <person name="Bruemmer F."/>
            <person name="Labrenz M."/>
            <person name="Spormann A.M."/>
            <person name="Op den Camp H."/>
            <person name="Overmann J."/>
            <person name="Amann R."/>
            <person name="Jetten M.S.M."/>
            <person name="Mascher T."/>
            <person name="Medema M.H."/>
            <person name="Devos D.P."/>
            <person name="Kaster A.-K."/>
            <person name="Ovreas L."/>
            <person name="Rohde M."/>
            <person name="Galperin M.Y."/>
            <person name="Jogler C."/>
        </authorList>
    </citation>
    <scope>NUCLEOTIDE SEQUENCE [LARGE SCALE GENOMIC DNA]</scope>
    <source>
        <strain evidence="4 5">UC8</strain>
    </source>
</reference>
<name>A0A5B9QPX5_9BACT</name>
<dbReference type="EMBL" id="CP042914">
    <property type="protein sequence ID" value="QEG39720.1"/>
    <property type="molecule type" value="Genomic_DNA"/>
</dbReference>
<dbReference type="PANTHER" id="PTHR23308">
    <property type="entry name" value="NUCLEAR INHIBITOR OF PROTEIN PHOSPHATASE-1"/>
    <property type="match status" value="1"/>
</dbReference>
<dbReference type="Proteomes" id="UP000325286">
    <property type="component" value="Chromosome"/>
</dbReference>
<sequence length="645" mass="67774">MLDQQWLIGSAEDCDLLIDAPTVSAHHCRLTRIGKQYFLEDCGSTNGTYCDGQPITAKTAVEPAAAITLGRSFPCPWPDSAGAKQVMFIGRDRENDYWLDRPNVSSLHARFMAGPAGTWVVEDLDSTNGVSVELRGVRHRIRKAVAVQPEQTVFFGSTPVAVTDLIEAASQLKSRPLPGAAADSAASALGGTAAAGSSPTSERAAIAQLSAVTASDAPPFTLHGPRMALWFGVGALLAVGLFVMLSLYGERLKHSLSSQPTGTAQPAPSPTYPGPMATPVGNVPQPSAPQSTVSVPPAAPGATRLPGPAVANGSPSAAQGTEAAQATDAAQATEPFDGLFWVLACDAGGEPAFRLGTACSVDGQHLLTTASVVEALRTLAAQGYPDQQIVHCKTGRQIPIRDIGVHPLFAQWLARSRLLEQQYMQLRDQARAVVQESADGGLSPALEESAAAGVPPAHPQLAEQMKQLAHEELALRDRMLCYDAGWLTVPPEHSLQAPALGPLAPTLARPLQSVRLSLTVIDAEDPYYDPTSDPQMQTIVGRVDRLVRPPDTDIGRMEIKLQASVDGWNVAGAPVLDAKGRVLGLYTQPSVPRDEPASRTDAVRPDGSATADLARSAARPVVARGDVVLAAVLAEVLLAAESSQE</sequence>
<dbReference type="RefSeq" id="WP_068142059.1">
    <property type="nucleotide sequence ID" value="NZ_CP042914.1"/>
</dbReference>
<keyword evidence="5" id="KW-1185">Reference proteome</keyword>
<protein>
    <submittedName>
        <fullName evidence="4">FHA domain-containing protein FhaB</fullName>
    </submittedName>
</protein>
<keyword evidence="2" id="KW-0472">Membrane</keyword>
<gene>
    <name evidence="4" type="primary">fhaB_2</name>
    <name evidence="4" type="ORF">UC8_17180</name>
</gene>
<feature type="region of interest" description="Disordered" evidence="1">
    <location>
        <begin position="588"/>
        <end position="611"/>
    </location>
</feature>
<feature type="domain" description="FHA" evidence="3">
    <location>
        <begin position="87"/>
        <end position="137"/>
    </location>
</feature>
<evidence type="ECO:0000259" key="3">
    <source>
        <dbReference type="PROSITE" id="PS50006"/>
    </source>
</evidence>
<dbReference type="OrthoDB" id="9807521at2"/>
<keyword evidence="2" id="KW-1133">Transmembrane helix</keyword>